<protein>
    <recommendedName>
        <fullName evidence="12">CAAX prenyl protease 2</fullName>
        <ecNumber evidence="11">3.4.26.1</ecNumber>
    </recommendedName>
    <alternativeName>
        <fullName evidence="9">Farnesylated proteins-converting enzyme 2</fullName>
    </alternativeName>
</protein>
<feature type="transmembrane region" description="Helical" evidence="13">
    <location>
        <begin position="7"/>
        <end position="29"/>
    </location>
</feature>
<comment type="similarity">
    <text evidence="2">Belongs to the peptidase U48 family.</text>
</comment>
<evidence type="ECO:0000259" key="14">
    <source>
        <dbReference type="Pfam" id="PF02517"/>
    </source>
</evidence>
<proteinExistence type="inferred from homology"/>
<feature type="transmembrane region" description="Helical" evidence="13">
    <location>
        <begin position="249"/>
        <end position="269"/>
    </location>
</feature>
<dbReference type="InterPro" id="IPR003675">
    <property type="entry name" value="Rce1/LyrA-like_dom"/>
</dbReference>
<dbReference type="Proteomes" id="UP000694872">
    <property type="component" value="Unplaced"/>
</dbReference>
<keyword evidence="3 15" id="KW-0645">Protease</keyword>
<sequence>MVFDEDGCALSILASVFLTILYVASLYVWRSKLSRDHPTTIKRRFFSVSCVMVVAPIVTRLFLKDSTLNKGDMYEQLGLRLSGLLFAFVTPLALTMILFMGPLTMHFLSGGWKIYIHPIYWFASWQDLTWVRNHIMAPISEEWVFRACMMPLLLQCLEPYTAVFVGPLLFGIAHFHHMFEQIKLGLDLRSSIMISAFQFMYTSLFGAYSAYLFLRTGHFVAPLAAHMFCNHMGFPNFGDIPYYPLTKRLLIISNMVLGFIIWCNLLTPLTEPAYYDNKLYWPSRFQTLNDISLF</sequence>
<evidence type="ECO:0000256" key="12">
    <source>
        <dbReference type="ARBA" id="ARBA00049763"/>
    </source>
</evidence>
<evidence type="ECO:0000256" key="9">
    <source>
        <dbReference type="ARBA" id="ARBA00032607"/>
    </source>
</evidence>
<dbReference type="GO" id="GO:0071586">
    <property type="term" value="P:CAAX-box protein processing"/>
    <property type="evidence" value="ECO:0007669"/>
    <property type="project" value="InterPro"/>
</dbReference>
<reference evidence="15 16" key="1">
    <citation type="journal article" date="2015" name="Nat. Commun.">
        <title>Outbred genome sequencing and CRISPR/Cas9 gene editing in butterflies.</title>
        <authorList>
            <person name="Li X."/>
            <person name="Fan D."/>
            <person name="Zhang W."/>
            <person name="Liu G."/>
            <person name="Zhang L."/>
            <person name="Zhao L."/>
            <person name="Fang X."/>
            <person name="Chen L."/>
            <person name="Dong Y."/>
            <person name="Chen Y."/>
            <person name="Ding Y."/>
            <person name="Zhao R."/>
            <person name="Feng M."/>
            <person name="Zhu Y."/>
            <person name="Feng Y."/>
            <person name="Jiang X."/>
            <person name="Zhu D."/>
            <person name="Xiang H."/>
            <person name="Feng X."/>
            <person name="Li S."/>
            <person name="Wang J."/>
            <person name="Zhang G."/>
            <person name="Kronforst M.R."/>
            <person name="Wang W."/>
        </authorList>
    </citation>
    <scope>NUCLEOTIDE SEQUENCE [LARGE SCALE GENOMIC DNA]</scope>
    <source>
        <strain evidence="15">Ya'a_city_454_Px</strain>
        <tissue evidence="15">Whole body</tissue>
    </source>
</reference>
<evidence type="ECO:0000256" key="11">
    <source>
        <dbReference type="ARBA" id="ARBA00049729"/>
    </source>
</evidence>
<evidence type="ECO:0000313" key="17">
    <source>
        <dbReference type="RefSeq" id="XP_013170772.1"/>
    </source>
</evidence>
<gene>
    <name evidence="17" type="primary">LOC106120113</name>
    <name evidence="15" type="ORF">RR46_13447</name>
</gene>
<dbReference type="KEGG" id="pxu:106120113"/>
<evidence type="ECO:0000256" key="4">
    <source>
        <dbReference type="ARBA" id="ARBA00022692"/>
    </source>
</evidence>
<dbReference type="STRING" id="66420.A0A194PFR9"/>
<evidence type="ECO:0000256" key="2">
    <source>
        <dbReference type="ARBA" id="ARBA00006897"/>
    </source>
</evidence>
<feature type="transmembrane region" description="Helical" evidence="13">
    <location>
        <begin position="84"/>
        <end position="103"/>
    </location>
</feature>
<evidence type="ECO:0000256" key="7">
    <source>
        <dbReference type="ARBA" id="ARBA00022989"/>
    </source>
</evidence>
<dbReference type="PANTHER" id="PTHR13046:SF0">
    <property type="entry name" value="CAAX PRENYL PROTEASE 2"/>
    <property type="match status" value="1"/>
</dbReference>
<dbReference type="AlphaFoldDB" id="A0A194PFR9"/>
<keyword evidence="5" id="KW-0378">Hydrolase</keyword>
<evidence type="ECO:0000256" key="1">
    <source>
        <dbReference type="ARBA" id="ARBA00004477"/>
    </source>
</evidence>
<dbReference type="OrthoDB" id="271604at2759"/>
<evidence type="ECO:0000256" key="3">
    <source>
        <dbReference type="ARBA" id="ARBA00022670"/>
    </source>
</evidence>
<dbReference type="CTD" id="44002"/>
<dbReference type="Pfam" id="PF02517">
    <property type="entry name" value="Rce1-like"/>
    <property type="match status" value="1"/>
</dbReference>
<dbReference type="GO" id="GO:0004222">
    <property type="term" value="F:metalloendopeptidase activity"/>
    <property type="evidence" value="ECO:0007669"/>
    <property type="project" value="InterPro"/>
</dbReference>
<dbReference type="GeneID" id="106120113"/>
<evidence type="ECO:0000256" key="13">
    <source>
        <dbReference type="SAM" id="Phobius"/>
    </source>
</evidence>
<evidence type="ECO:0000313" key="16">
    <source>
        <dbReference type="Proteomes" id="UP000053268"/>
    </source>
</evidence>
<dbReference type="Proteomes" id="UP000053268">
    <property type="component" value="Unassembled WGS sequence"/>
</dbReference>
<organism evidence="15 16">
    <name type="scientific">Papilio xuthus</name>
    <name type="common">Asian swallowtail butterfly</name>
    <dbReference type="NCBI Taxonomy" id="66420"/>
    <lineage>
        <taxon>Eukaryota</taxon>
        <taxon>Metazoa</taxon>
        <taxon>Ecdysozoa</taxon>
        <taxon>Arthropoda</taxon>
        <taxon>Hexapoda</taxon>
        <taxon>Insecta</taxon>
        <taxon>Pterygota</taxon>
        <taxon>Neoptera</taxon>
        <taxon>Endopterygota</taxon>
        <taxon>Lepidoptera</taxon>
        <taxon>Glossata</taxon>
        <taxon>Ditrysia</taxon>
        <taxon>Papilionoidea</taxon>
        <taxon>Papilionidae</taxon>
        <taxon>Papilioninae</taxon>
        <taxon>Papilio</taxon>
    </lineage>
</organism>
<dbReference type="RefSeq" id="XP_013170772.1">
    <property type="nucleotide sequence ID" value="XM_013315318.1"/>
</dbReference>
<feature type="domain" description="CAAX prenyl protease 2/Lysostaphin resistance protein A-like" evidence="14">
    <location>
        <begin position="128"/>
        <end position="232"/>
    </location>
</feature>
<reference evidence="17" key="2">
    <citation type="submission" date="2025-04" db="UniProtKB">
        <authorList>
            <consortium name="RefSeq"/>
        </authorList>
    </citation>
    <scope>IDENTIFICATION</scope>
</reference>
<feature type="transmembrane region" description="Helical" evidence="13">
    <location>
        <begin position="191"/>
        <end position="213"/>
    </location>
</feature>
<evidence type="ECO:0000256" key="8">
    <source>
        <dbReference type="ARBA" id="ARBA00023136"/>
    </source>
</evidence>
<comment type="catalytic activity">
    <reaction evidence="10">
        <text>Hydrolyzes the peptide bond -P2-(S-farnesyl or geranylgeranyl)C-P1'-P2'-P3'-COOH where P1' and P2' are amino acids with aliphatic sidechains and P3' is any C-terminal residue.</text>
        <dbReference type="EC" id="3.4.26.1"/>
    </reaction>
</comment>
<evidence type="ECO:0000256" key="5">
    <source>
        <dbReference type="ARBA" id="ARBA00022801"/>
    </source>
</evidence>
<comment type="subcellular location">
    <subcellularLocation>
        <location evidence="1">Endoplasmic reticulum membrane</location>
        <topology evidence="1">Multi-pass membrane protein</topology>
    </subcellularLocation>
</comment>
<keyword evidence="6" id="KW-0256">Endoplasmic reticulum</keyword>
<evidence type="ECO:0000313" key="15">
    <source>
        <dbReference type="EMBL" id="KPI92226.1"/>
    </source>
</evidence>
<dbReference type="EMBL" id="KQ459604">
    <property type="protein sequence ID" value="KPI92226.1"/>
    <property type="molecule type" value="Genomic_DNA"/>
</dbReference>
<keyword evidence="16" id="KW-1185">Reference proteome</keyword>
<dbReference type="PANTHER" id="PTHR13046">
    <property type="entry name" value="PROTEASE U48 CAAX PRENYL PROTEASE RCE1"/>
    <property type="match status" value="1"/>
</dbReference>
<dbReference type="InterPro" id="IPR039731">
    <property type="entry name" value="Rce1"/>
</dbReference>
<dbReference type="GO" id="GO:0005789">
    <property type="term" value="C:endoplasmic reticulum membrane"/>
    <property type="evidence" value="ECO:0007669"/>
    <property type="project" value="UniProtKB-SubCell"/>
</dbReference>
<keyword evidence="4 13" id="KW-0812">Transmembrane</keyword>
<accession>A0A194PFR9</accession>
<keyword evidence="7 13" id="KW-1133">Transmembrane helix</keyword>
<name>A0A194PFR9_PAPXU</name>
<dbReference type="EC" id="3.4.26.1" evidence="11"/>
<evidence type="ECO:0000256" key="10">
    <source>
        <dbReference type="ARBA" id="ARBA00047280"/>
    </source>
</evidence>
<feature type="transmembrane region" description="Helical" evidence="13">
    <location>
        <begin position="45"/>
        <end position="63"/>
    </location>
</feature>
<evidence type="ECO:0000256" key="6">
    <source>
        <dbReference type="ARBA" id="ARBA00022824"/>
    </source>
</evidence>
<keyword evidence="8 13" id="KW-0472">Membrane</keyword>
<feature type="transmembrane region" description="Helical" evidence="13">
    <location>
        <begin position="159"/>
        <end position="179"/>
    </location>
</feature>